<name>A0A397FLJ8_APHAT</name>
<dbReference type="Proteomes" id="UP000266196">
    <property type="component" value="Unassembled WGS sequence"/>
</dbReference>
<evidence type="ECO:0000313" key="1">
    <source>
        <dbReference type="EMBL" id="RHZ31982.1"/>
    </source>
</evidence>
<gene>
    <name evidence="1" type="ORF">DYB31_011621</name>
</gene>
<reference evidence="1 2" key="1">
    <citation type="submission" date="2018-08" db="EMBL/GenBank/DDBJ databases">
        <title>Aphanomyces genome sequencing and annotation.</title>
        <authorList>
            <person name="Minardi D."/>
            <person name="Oidtmann B."/>
            <person name="Van Der Giezen M."/>
            <person name="Studholme D.J."/>
        </authorList>
    </citation>
    <scope>NUCLEOTIDE SEQUENCE [LARGE SCALE GENOMIC DNA]</scope>
    <source>
        <strain evidence="1 2">197901</strain>
    </source>
</reference>
<feature type="non-terminal residue" evidence="1">
    <location>
        <position position="1"/>
    </location>
</feature>
<evidence type="ECO:0000313" key="2">
    <source>
        <dbReference type="Proteomes" id="UP000266196"/>
    </source>
</evidence>
<dbReference type="AlphaFoldDB" id="A0A397FLJ8"/>
<accession>A0A397FLJ8</accession>
<dbReference type="VEuPathDB" id="FungiDB:H257_13725"/>
<sequence length="159" mass="17303">LLHALLNELEFETGLVFKDRQRLRMPGIPQDGLISTYLDTLWLTVRNPYTSTKDPHLQRWTSNAAGGGMPVANDSRFVGVEETFQVGALRHAAALAEVDGTDKTSVSVIGSFGTDPLITGGRLRTCLPENPCVYLYSAKENNQGKGVAQAASGIYCTFR</sequence>
<dbReference type="EMBL" id="QUTE01006672">
    <property type="protein sequence ID" value="RHZ31982.1"/>
    <property type="molecule type" value="Genomic_DNA"/>
</dbReference>
<organism evidence="1 2">
    <name type="scientific">Aphanomyces astaci</name>
    <name type="common">Crayfish plague agent</name>
    <dbReference type="NCBI Taxonomy" id="112090"/>
    <lineage>
        <taxon>Eukaryota</taxon>
        <taxon>Sar</taxon>
        <taxon>Stramenopiles</taxon>
        <taxon>Oomycota</taxon>
        <taxon>Saprolegniomycetes</taxon>
        <taxon>Saprolegniales</taxon>
        <taxon>Verrucalvaceae</taxon>
        <taxon>Aphanomyces</taxon>
    </lineage>
</organism>
<protein>
    <submittedName>
        <fullName evidence="1">Uncharacterized protein</fullName>
    </submittedName>
</protein>
<comment type="caution">
    <text evidence="1">The sequence shown here is derived from an EMBL/GenBank/DDBJ whole genome shotgun (WGS) entry which is preliminary data.</text>
</comment>
<proteinExistence type="predicted"/>